<dbReference type="RefSeq" id="WP_138773866.1">
    <property type="nucleotide sequence ID" value="NZ_JBHSSX010000021.1"/>
</dbReference>
<dbReference type="InterPro" id="IPR023107">
    <property type="entry name" value="Atu2299-like_dom_sf"/>
</dbReference>
<dbReference type="Pfam" id="PF09641">
    <property type="entry name" value="DUF2026"/>
    <property type="match status" value="1"/>
</dbReference>
<reference evidence="1 2" key="1">
    <citation type="submission" date="2019-05" db="EMBL/GenBank/DDBJ databases">
        <title>Genome of Alcanivorax gelatiniphagus, an oil degrading marine bacteria.</title>
        <authorList>
            <person name="Kwon K.K."/>
        </authorList>
    </citation>
    <scope>NUCLEOTIDE SEQUENCE [LARGE SCALE GENOMIC DNA]</scope>
    <source>
        <strain evidence="1 2">MEBiC 08158</strain>
    </source>
</reference>
<sequence length="207" mass="23526">MKRDINLKQYELIFRIVSSVGEKFAHGATRSCQFYNVTGAYILKEALKIDARPIMGAAFVKVSQEGPVLAYAGKEDGKFFSSPDAFHCWVETEQFYIDFTAPEYCMETNYAAESIPRKMFQKSKASMSKSPGLLQNPGDFFFERHPELTSYLLQEMFSKVASGDLAQICSDWYKQSRKKIVPELGVMDDRGEKMIIKLKKAALHGAW</sequence>
<comment type="caution">
    <text evidence="1">The sequence shown here is derived from an EMBL/GenBank/DDBJ whole genome shotgun (WGS) entry which is preliminary data.</text>
</comment>
<name>A0ABY2XI32_9GAMM</name>
<dbReference type="EMBL" id="VCQT01000045">
    <property type="protein sequence ID" value="TMW11030.1"/>
    <property type="molecule type" value="Genomic_DNA"/>
</dbReference>
<accession>A0ABY2XI32</accession>
<gene>
    <name evidence="1" type="ORF">FGS76_17170</name>
</gene>
<dbReference type="InterPro" id="IPR038765">
    <property type="entry name" value="Papain-like_cys_pep_sf"/>
</dbReference>
<dbReference type="Proteomes" id="UP000739180">
    <property type="component" value="Unassembled WGS sequence"/>
</dbReference>
<keyword evidence="2" id="KW-1185">Reference proteome</keyword>
<evidence type="ECO:0000313" key="1">
    <source>
        <dbReference type="EMBL" id="TMW11030.1"/>
    </source>
</evidence>
<organism evidence="1 2">
    <name type="scientific">Alloalcanivorax gelatiniphagus</name>
    <dbReference type="NCBI Taxonomy" id="1194167"/>
    <lineage>
        <taxon>Bacteria</taxon>
        <taxon>Pseudomonadati</taxon>
        <taxon>Pseudomonadota</taxon>
        <taxon>Gammaproteobacteria</taxon>
        <taxon>Oceanospirillales</taxon>
        <taxon>Alcanivoracaceae</taxon>
        <taxon>Alloalcanivorax</taxon>
    </lineage>
</organism>
<proteinExistence type="predicted"/>
<dbReference type="Gene3D" id="3.10.550.10">
    <property type="entry name" value="Hypothetical protein Atu2299"/>
    <property type="match status" value="1"/>
</dbReference>
<dbReference type="InterPro" id="IPR018599">
    <property type="entry name" value="DUF2026"/>
</dbReference>
<dbReference type="SUPFAM" id="SSF54001">
    <property type="entry name" value="Cysteine proteinases"/>
    <property type="match status" value="1"/>
</dbReference>
<protein>
    <submittedName>
        <fullName evidence="1">DUF2026 domain-containing protein</fullName>
    </submittedName>
</protein>
<evidence type="ECO:0000313" key="2">
    <source>
        <dbReference type="Proteomes" id="UP000739180"/>
    </source>
</evidence>